<evidence type="ECO:0000256" key="1">
    <source>
        <dbReference type="ARBA" id="ARBA00008881"/>
    </source>
</evidence>
<dbReference type="EMBL" id="JAPEUY010000022">
    <property type="protein sequence ID" value="KAJ4361870.1"/>
    <property type="molecule type" value="Genomic_DNA"/>
</dbReference>
<evidence type="ECO:0000313" key="10">
    <source>
        <dbReference type="Proteomes" id="UP001140560"/>
    </source>
</evidence>
<keyword evidence="7" id="KW-0183">Conidiation</keyword>
<evidence type="ECO:0000256" key="4">
    <source>
        <dbReference type="ARBA" id="ARBA00023015"/>
    </source>
</evidence>
<comment type="similarity">
    <text evidence="1">Belongs to the wetA family.</text>
</comment>
<dbReference type="GO" id="GO:0048315">
    <property type="term" value="P:conidium formation"/>
    <property type="evidence" value="ECO:0007669"/>
    <property type="project" value="UniProtKB-KW"/>
</dbReference>
<dbReference type="GO" id="GO:0030435">
    <property type="term" value="P:sporulation resulting in formation of a cellular spore"/>
    <property type="evidence" value="ECO:0007669"/>
    <property type="project" value="UniProtKB-KW"/>
</dbReference>
<evidence type="ECO:0000256" key="6">
    <source>
        <dbReference type="ARBA" id="ARBA00023163"/>
    </source>
</evidence>
<dbReference type="PANTHER" id="PTHR22934:SF25">
    <property type="entry name" value="DEVELOPMENTAL REGULATORY PROTEIN WETA"/>
    <property type="match status" value="1"/>
</dbReference>
<dbReference type="AlphaFoldDB" id="A0A9W8XZ41"/>
<gene>
    <name evidence="9" type="ORF">N0V83_010811</name>
</gene>
<accession>A0A9W8XZ41</accession>
<evidence type="ECO:0000256" key="8">
    <source>
        <dbReference type="SAM" id="MobiDB-lite"/>
    </source>
</evidence>
<feature type="region of interest" description="Disordered" evidence="8">
    <location>
        <begin position="137"/>
        <end position="158"/>
    </location>
</feature>
<dbReference type="OrthoDB" id="2575228at2759"/>
<protein>
    <recommendedName>
        <fullName evidence="2">Developmental regulatory protein wetA</fullName>
    </recommendedName>
</protein>
<feature type="region of interest" description="Disordered" evidence="8">
    <location>
        <begin position="415"/>
        <end position="535"/>
    </location>
</feature>
<feature type="compositionally biased region" description="Low complexity" evidence="8">
    <location>
        <begin position="141"/>
        <end position="151"/>
    </location>
</feature>
<keyword evidence="4" id="KW-0805">Transcription regulation</keyword>
<keyword evidence="6" id="KW-0804">Transcription</keyword>
<sequence>MASLLQQASDIPMRPIRNKDMEVVDLDQLFEDYGETDLLHHFTETTADRSSSDDLAHLFELPSSNESDLFGTESILDREAEASWHEAPRKCDQNPASSMLDDSSSFYIDSKGKASLSDSELLSFEDLFELEQNQLRSISQPSTPRPHTTTRSVKKAVSFHDRSVPRGVQKSLKKSPATSFAKMMQPMYYRSPIPDVWTRKMDAPADASYLRRPSNGISSPPLSSKIVQHENGNGFFAQDHHQPYNTRSSRSNEEPHTPGIDFSNYQLTPQASPGMVPSNGSNPFDDHMGMTFSSSSVSSAALSALQTPPSSLRIPMTTWGTDTSPSLDFGFSASPDFSATSKTAGWWNDDAAAQGSAGFRDSHSRSSSQTLGLNGLGISCDTASFGQFGSVGLGVSMGENVPGASASSFDVGSYNTMYPTPPQQHIVSIGHRPLSRSPSPCPQPRFHRRRPSSHSHAPHHRASHSSTASSRRKSSQSSAHSSRQSSNGNVGFVNFTPDDSRKILTGVAPSGSSKTKARREKEAAEKRRKLSQAAMKAVMEAGGDVDSLRRLEREGLLVLEN</sequence>
<keyword evidence="10" id="KW-1185">Reference proteome</keyword>
<evidence type="ECO:0000256" key="5">
    <source>
        <dbReference type="ARBA" id="ARBA00023159"/>
    </source>
</evidence>
<name>A0A9W8XZ41_9PLEO</name>
<dbReference type="PANTHER" id="PTHR22934">
    <property type="entry name" value="PROTEIN ESC1/WETA-RELATED"/>
    <property type="match status" value="1"/>
</dbReference>
<organism evidence="9 10">
    <name type="scientific">Neocucurbitaria cava</name>
    <dbReference type="NCBI Taxonomy" id="798079"/>
    <lineage>
        <taxon>Eukaryota</taxon>
        <taxon>Fungi</taxon>
        <taxon>Dikarya</taxon>
        <taxon>Ascomycota</taxon>
        <taxon>Pezizomycotina</taxon>
        <taxon>Dothideomycetes</taxon>
        <taxon>Pleosporomycetidae</taxon>
        <taxon>Pleosporales</taxon>
        <taxon>Pleosporineae</taxon>
        <taxon>Cucurbitariaceae</taxon>
        <taxon>Neocucurbitaria</taxon>
    </lineage>
</organism>
<proteinExistence type="inferred from homology"/>
<evidence type="ECO:0000256" key="3">
    <source>
        <dbReference type="ARBA" id="ARBA00022969"/>
    </source>
</evidence>
<evidence type="ECO:0000313" key="9">
    <source>
        <dbReference type="EMBL" id="KAJ4361870.1"/>
    </source>
</evidence>
<comment type="caution">
    <text evidence="9">The sequence shown here is derived from an EMBL/GenBank/DDBJ whole genome shotgun (WGS) entry which is preliminary data.</text>
</comment>
<evidence type="ECO:0000256" key="2">
    <source>
        <dbReference type="ARBA" id="ARBA00015342"/>
    </source>
</evidence>
<keyword evidence="5" id="KW-0010">Activator</keyword>
<feature type="compositionally biased region" description="Low complexity" evidence="8">
    <location>
        <begin position="464"/>
        <end position="486"/>
    </location>
</feature>
<dbReference type="Proteomes" id="UP001140560">
    <property type="component" value="Unassembled WGS sequence"/>
</dbReference>
<feature type="region of interest" description="Disordered" evidence="8">
    <location>
        <begin position="234"/>
        <end position="261"/>
    </location>
</feature>
<evidence type="ECO:0000256" key="7">
    <source>
        <dbReference type="ARBA" id="ARBA00023321"/>
    </source>
</evidence>
<feature type="compositionally biased region" description="Basic residues" evidence="8">
    <location>
        <begin position="445"/>
        <end position="463"/>
    </location>
</feature>
<reference evidence="9" key="1">
    <citation type="submission" date="2022-10" db="EMBL/GenBank/DDBJ databases">
        <title>Tapping the CABI collections for fungal endophytes: first genome assemblies for Collariella, Neodidymelliopsis, Ascochyta clinopodiicola, Didymella pomorum, Didymosphaeria variabile, Neocosmospora piperis and Neocucurbitaria cava.</title>
        <authorList>
            <person name="Hill R."/>
        </authorList>
    </citation>
    <scope>NUCLEOTIDE SEQUENCE</scope>
    <source>
        <strain evidence="9">IMI 356814</strain>
    </source>
</reference>
<keyword evidence="3" id="KW-0749">Sporulation</keyword>
<feature type="compositionally biased region" description="Polar residues" evidence="8">
    <location>
        <begin position="415"/>
        <end position="426"/>
    </location>
</feature>
<dbReference type="InterPro" id="IPR040112">
    <property type="entry name" value="WetA"/>
</dbReference>